<evidence type="ECO:0008006" key="4">
    <source>
        <dbReference type="Google" id="ProtNLM"/>
    </source>
</evidence>
<comment type="caution">
    <text evidence="2">The sequence shown here is derived from an EMBL/GenBank/DDBJ whole genome shotgun (WGS) entry which is preliminary data.</text>
</comment>
<gene>
    <name evidence="2" type="ORF">QUW60_10960</name>
</gene>
<name>A0ABT7VHH2_9BACE</name>
<keyword evidence="3" id="KW-1185">Reference proteome</keyword>
<evidence type="ECO:0000256" key="1">
    <source>
        <dbReference type="SAM" id="SignalP"/>
    </source>
</evidence>
<evidence type="ECO:0000313" key="2">
    <source>
        <dbReference type="EMBL" id="MDM8325736.1"/>
    </source>
</evidence>
<keyword evidence="1" id="KW-0732">Signal</keyword>
<accession>A0ABT7VHH2</accession>
<proteinExistence type="predicted"/>
<reference evidence="3" key="1">
    <citation type="submission" date="2023-07" db="EMBL/GenBank/DDBJ databases">
        <title>Identification and characterization of horizontal gene transfer across gut microbiota members of farm animals based on homology search.</title>
        <authorList>
            <person name="Schwarzerova J."/>
            <person name="Nykrynova M."/>
            <person name="Jureckova K."/>
            <person name="Cejkova D."/>
            <person name="Rychlik I."/>
        </authorList>
    </citation>
    <scope>NUCLEOTIDE SEQUENCE [LARGE SCALE GENOMIC DNA]</scope>
    <source>
        <strain evidence="3">109_WCHN</strain>
    </source>
</reference>
<organism evidence="2 3">
    <name type="scientific">Bacteroides gallinaceum</name>
    <dbReference type="NCBI Taxonomy" id="1462571"/>
    <lineage>
        <taxon>Bacteria</taxon>
        <taxon>Pseudomonadati</taxon>
        <taxon>Bacteroidota</taxon>
        <taxon>Bacteroidia</taxon>
        <taxon>Bacteroidales</taxon>
        <taxon>Bacteroidaceae</taxon>
        <taxon>Bacteroides</taxon>
    </lineage>
</organism>
<protein>
    <recommendedName>
        <fullName evidence="4">DUF5045 domain-containing protein</fullName>
    </recommendedName>
</protein>
<sequence>MRTILFLSALLIGSVGYAQQMQDATNKDRRPYMTATYHIHSIKTRDYEQLRKRMLKANDRLKDKVMSAERFRAEQKKLYHLYGDTISQLFDKGRSRTWSRITQELERYQMLSEVKLTPRDKMLALHKLEGEWEEKREAMWKGSDTEARKQAKEADMIDELNGEIRKLLGTDVGNWYIGYKTLDFMALMNMDKYKTSYKNGHTIAEIELKYRKKRADILKTKKKYAEKEVESMKNDEKKEQEVFASVPADVANRWKKVNAAVMDYTLQNRYGLSQSQATKFKAEYSKYAIEEYKILNAKKLSAADRYARLDKLGDSFCQKVKPLFSTENYVKWQGWWKYDFERRMKRKGLM</sequence>
<dbReference type="RefSeq" id="WP_289560458.1">
    <property type="nucleotide sequence ID" value="NZ_JAUDEN010000019.1"/>
</dbReference>
<feature type="signal peptide" evidence="1">
    <location>
        <begin position="1"/>
        <end position="18"/>
    </location>
</feature>
<feature type="chain" id="PRO_5046705532" description="DUF5045 domain-containing protein" evidence="1">
    <location>
        <begin position="19"/>
        <end position="350"/>
    </location>
</feature>
<dbReference type="Proteomes" id="UP001169458">
    <property type="component" value="Unassembled WGS sequence"/>
</dbReference>
<dbReference type="EMBL" id="JAUDEN010000019">
    <property type="protein sequence ID" value="MDM8325736.1"/>
    <property type="molecule type" value="Genomic_DNA"/>
</dbReference>
<evidence type="ECO:0000313" key="3">
    <source>
        <dbReference type="Proteomes" id="UP001169458"/>
    </source>
</evidence>